<proteinExistence type="predicted"/>
<sequence>MLPNLVFTVWHQQDIALISSIISTSTEEIQDMILFAASAQDAWTTLAASFSSQSNSRFMQLHHEIGERFSFRGRRAGDLVESWFHSRALTKLQELHIRCRSRTTISAPPAARQRLPLSALCSASTLLVASISDCYFPNDMPSMNFAVLKQLSLISVSVSGEVIHGLLASCHALQSLYMSEVGAKGCLRIISPTLRSIGFRDSSIGITELVIEDAPHLVKLLIPYSCHQYDCVTIRVISAPKLEILGPFLPVLFRQLVSQGISPVSLSSSMRAAKGFRR</sequence>
<evidence type="ECO:0000313" key="1">
    <source>
        <dbReference type="EnsemblPlants" id="AVESA.00010b.r2.UnG1489480.1.CDS"/>
    </source>
</evidence>
<dbReference type="Proteomes" id="UP001732700">
    <property type="component" value="Unassembled WGS sequence"/>
</dbReference>
<protein>
    <submittedName>
        <fullName evidence="1">Uncharacterized protein</fullName>
    </submittedName>
</protein>
<keyword evidence="2" id="KW-1185">Reference proteome</keyword>
<organism evidence="1 2">
    <name type="scientific">Avena sativa</name>
    <name type="common">Oat</name>
    <dbReference type="NCBI Taxonomy" id="4498"/>
    <lineage>
        <taxon>Eukaryota</taxon>
        <taxon>Viridiplantae</taxon>
        <taxon>Streptophyta</taxon>
        <taxon>Embryophyta</taxon>
        <taxon>Tracheophyta</taxon>
        <taxon>Spermatophyta</taxon>
        <taxon>Magnoliopsida</taxon>
        <taxon>Liliopsida</taxon>
        <taxon>Poales</taxon>
        <taxon>Poaceae</taxon>
        <taxon>BOP clade</taxon>
        <taxon>Pooideae</taxon>
        <taxon>Poodae</taxon>
        <taxon>Poeae</taxon>
        <taxon>Poeae Chloroplast Group 1 (Aveneae type)</taxon>
        <taxon>Aveninae</taxon>
        <taxon>Avena</taxon>
    </lineage>
</organism>
<evidence type="ECO:0000313" key="2">
    <source>
        <dbReference type="Proteomes" id="UP001732700"/>
    </source>
</evidence>
<reference evidence="1" key="1">
    <citation type="submission" date="2025-09" db="UniProtKB">
        <authorList>
            <consortium name="EnsemblPlants"/>
        </authorList>
    </citation>
    <scope>IDENTIFICATION</scope>
</reference>
<accession>A0ACD6AW10</accession>
<name>A0ACD6AW10_AVESA</name>
<dbReference type="EnsemblPlants" id="AVESA.00010b.r2.UnG1489480.1">
    <property type="protein sequence ID" value="AVESA.00010b.r2.UnG1489480.1.CDS"/>
    <property type="gene ID" value="AVESA.00010b.r2.UnG1489480"/>
</dbReference>